<name>A0A5B0EHP0_9MICC</name>
<sequence length="418" mass="47265">MLFVGHTRFSLFEPNSRAWVSSQLDDSHNEDTYRDELFNEERLVPRVYMFFENSLAQIDRAIRGHEVYHIVSYSPELPDHYKARIEAACREYPWLVPDLQSERVPTITANTLVQNVLAERSGEAGKLIYGSYRLDDDDLLPTNYFDRMAVYTVPENVGMYVSLGLGATAIQHGEEFSVPRSIKQRFFTAGLLSVCRMSEGGRVERPAPYSGHSNADGAAPCIIDSRETGFFWNRHEHQDTSVGLRKKGSIVASKILRENLDRMPIVELNQEFFDLFPTLKDRVLSDGYDNHTSVREDSDTNSFSANFSYPANSFRAIIEMTAQQDVAKNNALFSLDIINETGSTTLTDDQIHILAVNGVHRSADRNIGFFAYLPTVYGTQTTERLISLPHGFKCSSVKLMPWGDTSKVHLVSLKIDII</sequence>
<protein>
    <submittedName>
        <fullName evidence="1">Uncharacterized protein</fullName>
    </submittedName>
</protein>
<proteinExistence type="predicted"/>
<dbReference type="RefSeq" id="WP_149618860.1">
    <property type="nucleotide sequence ID" value="NZ_VOBL01000004.1"/>
</dbReference>
<evidence type="ECO:0000313" key="2">
    <source>
        <dbReference type="Proteomes" id="UP000323856"/>
    </source>
</evidence>
<evidence type="ECO:0000313" key="1">
    <source>
        <dbReference type="EMBL" id="KAA0978557.1"/>
    </source>
</evidence>
<gene>
    <name evidence="1" type="ORF">FQ154_04780</name>
</gene>
<comment type="caution">
    <text evidence="1">The sequence shown here is derived from an EMBL/GenBank/DDBJ whole genome shotgun (WGS) entry which is preliminary data.</text>
</comment>
<dbReference type="AlphaFoldDB" id="A0A5B0EHP0"/>
<dbReference type="Pfam" id="PF11316">
    <property type="entry name" value="Rhamno_transf"/>
    <property type="match status" value="1"/>
</dbReference>
<dbReference type="EMBL" id="VOBL01000004">
    <property type="protein sequence ID" value="KAA0978557.1"/>
    <property type="molecule type" value="Genomic_DNA"/>
</dbReference>
<dbReference type="OrthoDB" id="4869844at2"/>
<dbReference type="InterPro" id="IPR021466">
    <property type="entry name" value="Put_rhamnosyl_transferase"/>
</dbReference>
<dbReference type="Proteomes" id="UP000323856">
    <property type="component" value="Unassembled WGS sequence"/>
</dbReference>
<accession>A0A5B0EHP0</accession>
<reference evidence="1 2" key="1">
    <citation type="submission" date="2019-07" db="EMBL/GenBank/DDBJ databases">
        <title>Analysis of the biochemical properties, biological activity and biotechnological potential of siderophores and biosurfactants produced by Antarctic psychrotolerant bacteria.</title>
        <authorList>
            <person name="Styczynski M."/>
            <person name="Krucon T."/>
            <person name="Decewicz P."/>
            <person name="Dziewit L."/>
        </authorList>
    </citation>
    <scope>NUCLEOTIDE SEQUENCE [LARGE SCALE GENOMIC DNA]</scope>
    <source>
        <strain evidence="1 2">ANT_H27</strain>
    </source>
</reference>
<organism evidence="1 2">
    <name type="scientific">Paeniglutamicibacter gangotriensis</name>
    <dbReference type="NCBI Taxonomy" id="254787"/>
    <lineage>
        <taxon>Bacteria</taxon>
        <taxon>Bacillati</taxon>
        <taxon>Actinomycetota</taxon>
        <taxon>Actinomycetes</taxon>
        <taxon>Micrococcales</taxon>
        <taxon>Micrococcaceae</taxon>
        <taxon>Paeniglutamicibacter</taxon>
    </lineage>
</organism>